<evidence type="ECO:0000259" key="9">
    <source>
        <dbReference type="PROSITE" id="PS50850"/>
    </source>
</evidence>
<dbReference type="AlphaFoldDB" id="A0A562I107"/>
<dbReference type="Proteomes" id="UP000319627">
    <property type="component" value="Unassembled WGS sequence"/>
</dbReference>
<evidence type="ECO:0000313" key="10">
    <source>
        <dbReference type="EMBL" id="TWH64348.1"/>
    </source>
</evidence>
<keyword evidence="11" id="KW-1185">Reference proteome</keyword>
<feature type="transmembrane region" description="Helical" evidence="8">
    <location>
        <begin position="207"/>
        <end position="226"/>
    </location>
</feature>
<dbReference type="Gene3D" id="1.20.1720.10">
    <property type="entry name" value="Multidrug resistance protein D"/>
    <property type="match status" value="1"/>
</dbReference>
<dbReference type="InterPro" id="IPR020846">
    <property type="entry name" value="MFS_dom"/>
</dbReference>
<dbReference type="SUPFAM" id="SSF103473">
    <property type="entry name" value="MFS general substrate transporter"/>
    <property type="match status" value="1"/>
</dbReference>
<dbReference type="FunFam" id="1.20.1720.10:FF:000005">
    <property type="entry name" value="Bcr/CflA family efflux transporter"/>
    <property type="match status" value="1"/>
</dbReference>
<dbReference type="NCBIfam" id="TIGR00710">
    <property type="entry name" value="efflux_Bcr_CflA"/>
    <property type="match status" value="1"/>
</dbReference>
<feature type="transmembrane region" description="Helical" evidence="8">
    <location>
        <begin position="301"/>
        <end position="326"/>
    </location>
</feature>
<feature type="transmembrane region" description="Helical" evidence="8">
    <location>
        <begin position="45"/>
        <end position="63"/>
    </location>
</feature>
<feature type="transmembrane region" description="Helical" evidence="8">
    <location>
        <begin position="364"/>
        <end position="384"/>
    </location>
</feature>
<evidence type="ECO:0000256" key="5">
    <source>
        <dbReference type="ARBA" id="ARBA00022692"/>
    </source>
</evidence>
<dbReference type="InterPro" id="IPR004812">
    <property type="entry name" value="Efflux_drug-R_Bcr/CmlA"/>
</dbReference>
<dbReference type="GO" id="GO:0005886">
    <property type="term" value="C:plasma membrane"/>
    <property type="evidence" value="ECO:0007669"/>
    <property type="project" value="UniProtKB-SubCell"/>
</dbReference>
<evidence type="ECO:0000256" key="7">
    <source>
        <dbReference type="ARBA" id="ARBA00023136"/>
    </source>
</evidence>
<dbReference type="RefSeq" id="WP_144572363.1">
    <property type="nucleotide sequence ID" value="NZ_VLKG01000010.1"/>
</dbReference>
<keyword evidence="8" id="KW-0997">Cell inner membrane</keyword>
<dbReference type="OrthoDB" id="9814303at2"/>
<comment type="subcellular location">
    <subcellularLocation>
        <location evidence="8">Cell inner membrane</location>
        <topology evidence="8">Multi-pass membrane protein</topology>
    </subcellularLocation>
    <subcellularLocation>
        <location evidence="1">Cell membrane</location>
        <topology evidence="1">Multi-pass membrane protein</topology>
    </subcellularLocation>
</comment>
<sequence length="391" mass="41674">MNLRILLILGALTAFGPMAIDLYLPSFPTLAEVFATDVEQVQRSLAAYFVGMALGQLIYGPLIDRYGRRIPLLMGVTIFCVASLFCAFANTLDEMVLARFVQALGGCVGIVASRTVVRDLCDALTTARVFSQLLLVMGLAPILAPLVGGLLLDLLGWRALFLALALFSGLTGWAVWRWLPETYPKGLAPAPLSGAFRQYARLLQDKAFMGQVMTGGLAMAGMFAYIAGSPYVFIQLYGVPTEHYGWLFGANAAGFIFLAQLNAHLLRWKGPSFWLKFWVGFYLISGLSLFGVALVQPASLWPLLVPLFCCIASLGCIMPNATACALEHQGAQAGSASALLGSVQFLLAALAAAAVGLLHDGSALPLALVIAGCGVMALCTLLWVERNASSI</sequence>
<dbReference type="PANTHER" id="PTHR43124">
    <property type="entry name" value="PURINE EFFLUX PUMP PBUE"/>
    <property type="match status" value="1"/>
</dbReference>
<feature type="transmembrane region" description="Helical" evidence="8">
    <location>
        <begin position="129"/>
        <end position="151"/>
    </location>
</feature>
<evidence type="ECO:0000256" key="4">
    <source>
        <dbReference type="ARBA" id="ARBA00022475"/>
    </source>
</evidence>
<keyword evidence="6 8" id="KW-1133">Transmembrane helix</keyword>
<dbReference type="Pfam" id="PF07690">
    <property type="entry name" value="MFS_1"/>
    <property type="match status" value="1"/>
</dbReference>
<dbReference type="PANTHER" id="PTHR43124:SF3">
    <property type="entry name" value="CHLORAMPHENICOL EFFLUX PUMP RV0191"/>
    <property type="match status" value="1"/>
</dbReference>
<keyword evidence="3 8" id="KW-0813">Transport</keyword>
<dbReference type="InterPro" id="IPR050189">
    <property type="entry name" value="MFS_Efflux_Transporters"/>
</dbReference>
<dbReference type="EMBL" id="VLKG01000010">
    <property type="protein sequence ID" value="TWH64348.1"/>
    <property type="molecule type" value="Genomic_DNA"/>
</dbReference>
<feature type="transmembrane region" description="Helical" evidence="8">
    <location>
        <begin position="157"/>
        <end position="176"/>
    </location>
</feature>
<evidence type="ECO:0000256" key="3">
    <source>
        <dbReference type="ARBA" id="ARBA00022448"/>
    </source>
</evidence>
<feature type="transmembrane region" description="Helical" evidence="8">
    <location>
        <begin position="273"/>
        <end position="295"/>
    </location>
</feature>
<dbReference type="InterPro" id="IPR036259">
    <property type="entry name" value="MFS_trans_sf"/>
</dbReference>
<dbReference type="GO" id="GO:1990961">
    <property type="term" value="P:xenobiotic detoxification by transmembrane export across the plasma membrane"/>
    <property type="evidence" value="ECO:0007669"/>
    <property type="project" value="InterPro"/>
</dbReference>
<evidence type="ECO:0000313" key="11">
    <source>
        <dbReference type="Proteomes" id="UP000319627"/>
    </source>
</evidence>
<comment type="similarity">
    <text evidence="2 8">Belongs to the major facilitator superfamily. Bcr/CmlA family.</text>
</comment>
<comment type="caution">
    <text evidence="10">The sequence shown here is derived from an EMBL/GenBank/DDBJ whole genome shotgun (WGS) entry which is preliminary data.</text>
</comment>
<dbReference type="PROSITE" id="PS50850">
    <property type="entry name" value="MFS"/>
    <property type="match status" value="1"/>
</dbReference>
<accession>A0A562I107</accession>
<dbReference type="InterPro" id="IPR011701">
    <property type="entry name" value="MFS"/>
</dbReference>
<proteinExistence type="inferred from homology"/>
<keyword evidence="4" id="KW-1003">Cell membrane</keyword>
<reference evidence="10 11" key="1">
    <citation type="submission" date="2019-07" db="EMBL/GenBank/DDBJ databases">
        <title>Genomic Encyclopedia of Type Strains, Phase I: the one thousand microbial genomes (KMG-I) project.</title>
        <authorList>
            <person name="Kyrpides N."/>
        </authorList>
    </citation>
    <scope>NUCLEOTIDE SEQUENCE [LARGE SCALE GENOMIC DNA]</scope>
    <source>
        <strain evidence="10 11">DSM 375</strain>
    </source>
</reference>
<comment type="caution">
    <text evidence="8">Lacks conserved residue(s) required for the propagation of feature annotation.</text>
</comment>
<keyword evidence="5 8" id="KW-0812">Transmembrane</keyword>
<evidence type="ECO:0000256" key="8">
    <source>
        <dbReference type="RuleBase" id="RU365088"/>
    </source>
</evidence>
<evidence type="ECO:0000256" key="1">
    <source>
        <dbReference type="ARBA" id="ARBA00004651"/>
    </source>
</evidence>
<feature type="transmembrane region" description="Helical" evidence="8">
    <location>
        <begin position="96"/>
        <end position="117"/>
    </location>
</feature>
<feature type="transmembrane region" description="Helical" evidence="8">
    <location>
        <begin position="70"/>
        <end position="90"/>
    </location>
</feature>
<dbReference type="GO" id="GO:0042910">
    <property type="term" value="F:xenobiotic transmembrane transporter activity"/>
    <property type="evidence" value="ECO:0007669"/>
    <property type="project" value="InterPro"/>
</dbReference>
<gene>
    <name evidence="10" type="ORF">LX59_02551</name>
</gene>
<evidence type="ECO:0000256" key="2">
    <source>
        <dbReference type="ARBA" id="ARBA00006236"/>
    </source>
</evidence>
<name>A0A562I107_9GAMM</name>
<feature type="transmembrane region" description="Helical" evidence="8">
    <location>
        <begin position="338"/>
        <end position="358"/>
    </location>
</feature>
<dbReference type="CDD" id="cd17320">
    <property type="entry name" value="MFS_MdfA_MDR_like"/>
    <property type="match status" value="1"/>
</dbReference>
<feature type="domain" description="Major facilitator superfamily (MFS) profile" evidence="9">
    <location>
        <begin position="2"/>
        <end position="389"/>
    </location>
</feature>
<protein>
    <recommendedName>
        <fullName evidence="8">Bcr/CflA family efflux transporter</fullName>
    </recommendedName>
</protein>
<feature type="transmembrane region" description="Helical" evidence="8">
    <location>
        <begin position="246"/>
        <end position="266"/>
    </location>
</feature>
<keyword evidence="7 8" id="KW-0472">Membrane</keyword>
<organism evidence="10 11">
    <name type="scientific">Azomonas agilis</name>
    <dbReference type="NCBI Taxonomy" id="116849"/>
    <lineage>
        <taxon>Bacteria</taxon>
        <taxon>Pseudomonadati</taxon>
        <taxon>Pseudomonadota</taxon>
        <taxon>Gammaproteobacteria</taxon>
        <taxon>Pseudomonadales</taxon>
        <taxon>Pseudomonadaceae</taxon>
        <taxon>Azomonas</taxon>
    </lineage>
</organism>
<evidence type="ECO:0000256" key="6">
    <source>
        <dbReference type="ARBA" id="ARBA00022989"/>
    </source>
</evidence>